<dbReference type="InterPro" id="IPR003674">
    <property type="entry name" value="Oligo_trans_STT3"/>
</dbReference>
<evidence type="ECO:0000259" key="22">
    <source>
        <dbReference type="Pfam" id="PF21436"/>
    </source>
</evidence>
<dbReference type="UniPathway" id="UPA00378"/>
<evidence type="ECO:0000256" key="8">
    <source>
        <dbReference type="ARBA" id="ARBA00022679"/>
    </source>
</evidence>
<feature type="transmembrane region" description="Helical" evidence="20">
    <location>
        <begin position="174"/>
        <end position="207"/>
    </location>
</feature>
<keyword evidence="14 20" id="KW-0472">Membrane</keyword>
<evidence type="ECO:0000256" key="11">
    <source>
        <dbReference type="ARBA" id="ARBA00022824"/>
    </source>
</evidence>
<evidence type="ECO:0000256" key="9">
    <source>
        <dbReference type="ARBA" id="ARBA00022692"/>
    </source>
</evidence>
<dbReference type="PANTHER" id="PTHR13872">
    <property type="entry name" value="DOLICHYL-DIPHOSPHOOLIGOSACCHARIDE--PROTEIN GLYCOSYLTRANSFERASE SUBUNIT"/>
    <property type="match status" value="1"/>
</dbReference>
<keyword evidence="15" id="KW-0325">Glycoprotein</keyword>
<dbReference type="InterPro" id="IPR048999">
    <property type="entry name" value="STT3-PglB_core"/>
</dbReference>
<keyword evidence="12" id="KW-0460">Magnesium</keyword>
<dbReference type="EC" id="2.4.99.18" evidence="6"/>
<keyword evidence="10" id="KW-0479">Metal-binding</keyword>
<comment type="subcellular location">
    <subcellularLocation>
        <location evidence="3">Endoplasmic reticulum membrane</location>
        <topology evidence="3">Multi-pass membrane protein</topology>
    </subcellularLocation>
</comment>
<feature type="transmembrane region" description="Helical" evidence="20">
    <location>
        <begin position="20"/>
        <end position="42"/>
    </location>
</feature>
<feature type="transmembrane region" description="Helical" evidence="20">
    <location>
        <begin position="414"/>
        <end position="434"/>
    </location>
</feature>
<comment type="similarity">
    <text evidence="5">Belongs to the STT3 family.</text>
</comment>
<keyword evidence="13 20" id="KW-1133">Transmembrane helix</keyword>
<keyword evidence="24" id="KW-1185">Reference proteome</keyword>
<evidence type="ECO:0000256" key="13">
    <source>
        <dbReference type="ARBA" id="ARBA00022989"/>
    </source>
</evidence>
<keyword evidence="9 20" id="KW-0812">Transmembrane</keyword>
<dbReference type="GO" id="GO:0004579">
    <property type="term" value="F:dolichyl-diphosphooligosaccharide-protein glycotransferase activity"/>
    <property type="evidence" value="ECO:0007669"/>
    <property type="project" value="UniProtKB-EC"/>
</dbReference>
<dbReference type="Pfam" id="PF21436">
    <property type="entry name" value="STT3-PglB_core"/>
    <property type="match status" value="1"/>
</dbReference>
<comment type="pathway">
    <text evidence="4">Protein modification; protein glycosylation.</text>
</comment>
<evidence type="ECO:0000256" key="12">
    <source>
        <dbReference type="ARBA" id="ARBA00022842"/>
    </source>
</evidence>
<feature type="transmembrane region" description="Helical" evidence="20">
    <location>
        <begin position="245"/>
        <end position="266"/>
    </location>
</feature>
<evidence type="ECO:0000256" key="15">
    <source>
        <dbReference type="ARBA" id="ARBA00023180"/>
    </source>
</evidence>
<evidence type="ECO:0000256" key="4">
    <source>
        <dbReference type="ARBA" id="ARBA00004922"/>
    </source>
</evidence>
<gene>
    <name evidence="23" type="primary">STT3</name>
    <name evidence="23" type="ORF">E4U42_005818</name>
</gene>
<evidence type="ECO:0000256" key="2">
    <source>
        <dbReference type="ARBA" id="ARBA00001946"/>
    </source>
</evidence>
<dbReference type="GO" id="GO:0046872">
    <property type="term" value="F:metal ion binding"/>
    <property type="evidence" value="ECO:0007669"/>
    <property type="project" value="UniProtKB-KW"/>
</dbReference>
<keyword evidence="7" id="KW-0328">Glycosyltransferase</keyword>
<feature type="transmembrane region" description="Helical" evidence="20">
    <location>
        <begin position="143"/>
        <end position="162"/>
    </location>
</feature>
<dbReference type="PANTHER" id="PTHR13872:SF1">
    <property type="entry name" value="DOLICHYL-DIPHOSPHOOLIGOSACCHARIDE--PROTEIN GLYCOSYLTRANSFERASE SUBUNIT STT3B"/>
    <property type="match status" value="1"/>
</dbReference>
<comment type="cofactor">
    <cofactor evidence="1">
        <name>Mn(2+)</name>
        <dbReference type="ChEBI" id="CHEBI:29035"/>
    </cofactor>
</comment>
<comment type="caution">
    <text evidence="23">The sequence shown here is derived from an EMBL/GenBank/DDBJ whole genome shotgun (WGS) entry which is preliminary data.</text>
</comment>
<evidence type="ECO:0000256" key="10">
    <source>
        <dbReference type="ARBA" id="ARBA00022723"/>
    </source>
</evidence>
<comment type="function">
    <text evidence="18">Catalytic subunit of the oligosaccharyl transferase (OST) complex that catalyzes the initial transfer of a defined glycan (Glc(3)Man(9)GlcNAc(2) in eukaryotes) from the lipid carrier dolichol-pyrophosphate to an asparagine residue within an Asn-X-Ser/Thr consensus motif in nascent polypeptide chains, the first step in protein N-glycosylation. N-glycosylation occurs cotranslationally and the complex associates with the Sec61 complex at the channel-forming translocon complex that mediates protein translocation across the endoplasmic reticulum (ER). All subunits are required for a maximal enzyme activity. This subunit contains the active site and the acceptor peptide and donor lipid-linked oligosaccharide (LLO) binding pockets.</text>
</comment>
<dbReference type="OrthoDB" id="10261066at2759"/>
<evidence type="ECO:0000313" key="24">
    <source>
        <dbReference type="Proteomes" id="UP000811619"/>
    </source>
</evidence>
<evidence type="ECO:0000256" key="16">
    <source>
        <dbReference type="ARBA" id="ARBA00023211"/>
    </source>
</evidence>
<feature type="domain" description="STT3/PglB/AglB core" evidence="22">
    <location>
        <begin position="541"/>
        <end position="597"/>
    </location>
</feature>
<keyword evidence="11" id="KW-0256">Endoplasmic reticulum</keyword>
<dbReference type="AlphaFoldDB" id="A0A8K0NLE4"/>
<dbReference type="Gene3D" id="3.40.50.12610">
    <property type="match status" value="1"/>
</dbReference>
<dbReference type="Pfam" id="PF02516">
    <property type="entry name" value="STT3"/>
    <property type="match status" value="1"/>
</dbReference>
<evidence type="ECO:0000313" key="23">
    <source>
        <dbReference type="EMBL" id="KAG5929455.1"/>
    </source>
</evidence>
<feature type="transmembrane region" description="Helical" evidence="20">
    <location>
        <begin position="302"/>
        <end position="328"/>
    </location>
</feature>
<feature type="transmembrane region" description="Helical" evidence="20">
    <location>
        <begin position="468"/>
        <end position="492"/>
    </location>
</feature>
<feature type="transmembrane region" description="Helical" evidence="20">
    <location>
        <begin position="363"/>
        <end position="383"/>
    </location>
</feature>
<dbReference type="Proteomes" id="UP000811619">
    <property type="component" value="Unassembled WGS sequence"/>
</dbReference>
<evidence type="ECO:0000256" key="1">
    <source>
        <dbReference type="ARBA" id="ARBA00001936"/>
    </source>
</evidence>
<keyword evidence="16" id="KW-0464">Manganese</keyword>
<feature type="transmembrane region" description="Helical" evidence="20">
    <location>
        <begin position="118"/>
        <end position="137"/>
    </location>
</feature>
<reference evidence="23" key="1">
    <citation type="journal article" date="2020" name="bioRxiv">
        <title>Whole genome comparisons of ergot fungi reveals the divergence and evolution of species within the genus Claviceps are the result of varying mechanisms driving genome evolution and host range expansion.</title>
        <authorList>
            <person name="Wyka S.A."/>
            <person name="Mondo S.J."/>
            <person name="Liu M."/>
            <person name="Dettman J."/>
            <person name="Nalam V."/>
            <person name="Broders K.D."/>
        </authorList>
    </citation>
    <scope>NUCLEOTIDE SEQUENCE</scope>
    <source>
        <strain evidence="23">CCC 489</strain>
    </source>
</reference>
<name>A0A8K0NLE4_9HYPO</name>
<feature type="transmembrane region" description="Helical" evidence="20">
    <location>
        <begin position="213"/>
        <end position="233"/>
    </location>
</feature>
<evidence type="ECO:0000256" key="6">
    <source>
        <dbReference type="ARBA" id="ARBA00012605"/>
    </source>
</evidence>
<evidence type="ECO:0000259" key="21">
    <source>
        <dbReference type="Pfam" id="PF02516"/>
    </source>
</evidence>
<comment type="cofactor">
    <cofactor evidence="2">
        <name>Mg(2+)</name>
        <dbReference type="ChEBI" id="CHEBI:18420"/>
    </cofactor>
</comment>
<evidence type="ECO:0000256" key="17">
    <source>
        <dbReference type="ARBA" id="ARBA00048829"/>
    </source>
</evidence>
<sequence>MTAEAQPRAGRLNSESTRTLLRVVILCFIAGAAVSSRLFSVIRFESIIHEFDPWFNFRATKYLVANGFYKFWDWFDDRTWHPLGRVTGGTLYPGLMVTSGAIYHALRALTVPVDIRNICVLLAPAFSGLTAYATYLLTNEMTTSSSAGLLAAIFMGIAPGYISRSVAGSYDNEAIAIFLLVFTFYLWIKALKLGSMLWGALCALFYGYMVASWGGYAFITCLLPLHALVLICMGRYSTRLYVSYTTWYALGTIASMQIPFVGFLPVKTSEHMPALGIFGFVQLIGFIQYVRSAIPSRQFQTFLVTILVATFGIGLIALVALTSLGYIAPWNGRFYSLWDTGYAKIHIPIIASVSEHQPTAWPAFFFDLSFLIWLFPAGVYMCFQDLRDEHVFIIVYALFGSYFAGVMVRLMLTLTPVVCVAAAIALSSVLDTYISAKSPDLKTVKAVSEAAASKKPAKAGLRGSEKPVIGIFNVSSKVFVIASVFVYLVMFVSHCTWVTSNAYSSPSVVLASRMPDGSQHIIDDYREAYQWLRQNTDKDAKIMSWWDYGYQIGGMADRPTLVDNNTWNNTHIATVGKAMSSSEEVSYPIMRQHEVDYVLVVFGSLLGYAGDDINKFLWMVRIAEGIWPDEVKERDFFTPRGEYRVDSGATETMKNSLLYKMSYYNYHSLFPPGQTFDRVRRVQLPDQGPTLNTLEEAYTSENWIIRIYKVKDLDNVGRDHAAAATFERGQKKKKGALKKKGARVLRVD</sequence>
<evidence type="ECO:0000256" key="5">
    <source>
        <dbReference type="ARBA" id="ARBA00010810"/>
    </source>
</evidence>
<keyword evidence="8 23" id="KW-0808">Transferase</keyword>
<evidence type="ECO:0000256" key="18">
    <source>
        <dbReference type="ARBA" id="ARBA00059243"/>
    </source>
</evidence>
<feature type="domain" description="Oligosaccharyl transferase STT3 N-terminal" evidence="21">
    <location>
        <begin position="21"/>
        <end position="421"/>
    </location>
</feature>
<dbReference type="GO" id="GO:0043687">
    <property type="term" value="P:post-translational protein modification"/>
    <property type="evidence" value="ECO:0007669"/>
    <property type="project" value="TreeGrafter"/>
</dbReference>
<feature type="transmembrane region" description="Helical" evidence="20">
    <location>
        <begin position="272"/>
        <end position="290"/>
    </location>
</feature>
<evidence type="ECO:0000256" key="19">
    <source>
        <dbReference type="ARBA" id="ARBA00067960"/>
    </source>
</evidence>
<comment type="catalytic activity">
    <reaction evidence="17">
        <text>a di-trans,poly-cis-dolichyl diphosphooligosaccharide + L-asparaginyl-[protein] = N(4)-(oligosaccharide-(1-&gt;4)-N-acetyl-beta-D-glucosaminyl-(1-&gt;4)-N-acetyl-beta-D-glucosaminyl)-L-asparaginyl-[protein] + a di-trans,poly-cis-dolichyl diphosphate + H(+)</text>
        <dbReference type="Rhea" id="RHEA:22980"/>
        <dbReference type="Rhea" id="RHEA-COMP:12804"/>
        <dbReference type="Rhea" id="RHEA-COMP:12805"/>
        <dbReference type="Rhea" id="RHEA-COMP:19506"/>
        <dbReference type="Rhea" id="RHEA-COMP:19509"/>
        <dbReference type="ChEBI" id="CHEBI:15378"/>
        <dbReference type="ChEBI" id="CHEBI:50347"/>
        <dbReference type="ChEBI" id="CHEBI:57497"/>
        <dbReference type="ChEBI" id="CHEBI:57570"/>
        <dbReference type="ChEBI" id="CHEBI:132529"/>
        <dbReference type="EC" id="2.4.99.18"/>
    </reaction>
</comment>
<feature type="transmembrane region" description="Helical" evidence="20">
    <location>
        <begin position="90"/>
        <end position="106"/>
    </location>
</feature>
<evidence type="ECO:0000256" key="14">
    <source>
        <dbReference type="ARBA" id="ARBA00023136"/>
    </source>
</evidence>
<dbReference type="GO" id="GO:0008250">
    <property type="term" value="C:oligosaccharyltransferase complex"/>
    <property type="evidence" value="ECO:0007669"/>
    <property type="project" value="UniProtKB-ARBA"/>
</dbReference>
<dbReference type="FunFam" id="3.40.50.12610:FF:000001">
    <property type="entry name" value="Dolichyl-diphosphooligosaccharide--protein glycosyltransferase subunit STT3B"/>
    <property type="match status" value="1"/>
</dbReference>
<protein>
    <recommendedName>
        <fullName evidence="19">Dolichyl-diphosphooligosaccharide--protein glycosyltransferase subunit STT3</fullName>
        <ecNumber evidence="6">2.4.99.18</ecNumber>
    </recommendedName>
</protein>
<evidence type="ECO:0000256" key="7">
    <source>
        <dbReference type="ARBA" id="ARBA00022676"/>
    </source>
</evidence>
<evidence type="ECO:0000256" key="3">
    <source>
        <dbReference type="ARBA" id="ARBA00004477"/>
    </source>
</evidence>
<proteinExistence type="inferred from homology"/>
<evidence type="ECO:0000256" key="20">
    <source>
        <dbReference type="SAM" id="Phobius"/>
    </source>
</evidence>
<feature type="transmembrane region" description="Helical" evidence="20">
    <location>
        <begin position="390"/>
        <end position="408"/>
    </location>
</feature>
<accession>A0A8K0NLE4</accession>
<dbReference type="EMBL" id="SRPY01000056">
    <property type="protein sequence ID" value="KAG5929455.1"/>
    <property type="molecule type" value="Genomic_DNA"/>
</dbReference>
<dbReference type="InterPro" id="IPR048307">
    <property type="entry name" value="STT3_N"/>
</dbReference>
<dbReference type="GO" id="GO:0018279">
    <property type="term" value="P:protein N-linked glycosylation via asparagine"/>
    <property type="evidence" value="ECO:0007669"/>
    <property type="project" value="TreeGrafter"/>
</dbReference>
<organism evidence="23 24">
    <name type="scientific">Claviceps africana</name>
    <dbReference type="NCBI Taxonomy" id="83212"/>
    <lineage>
        <taxon>Eukaryota</taxon>
        <taxon>Fungi</taxon>
        <taxon>Dikarya</taxon>
        <taxon>Ascomycota</taxon>
        <taxon>Pezizomycotina</taxon>
        <taxon>Sordariomycetes</taxon>
        <taxon>Hypocreomycetidae</taxon>
        <taxon>Hypocreales</taxon>
        <taxon>Clavicipitaceae</taxon>
        <taxon>Claviceps</taxon>
    </lineage>
</organism>